<evidence type="ECO:0000313" key="8">
    <source>
        <dbReference type="Proteomes" id="UP000019222"/>
    </source>
</evidence>
<dbReference type="Gene3D" id="3.40.109.10">
    <property type="entry name" value="NADH Oxidase"/>
    <property type="match status" value="1"/>
</dbReference>
<dbReference type="STRING" id="1224164.B843_00495"/>
<name>W5XXU6_9CORY</name>
<evidence type="ECO:0000256" key="3">
    <source>
        <dbReference type="ARBA" id="ARBA00022630"/>
    </source>
</evidence>
<dbReference type="eggNOG" id="COG0778">
    <property type="taxonomic scope" value="Bacteria"/>
</dbReference>
<comment type="similarity">
    <text evidence="2">Belongs to the nitroreductase family.</text>
</comment>
<dbReference type="PANTHER" id="PTHR43673">
    <property type="entry name" value="NAD(P)H NITROREDUCTASE YDGI-RELATED"/>
    <property type="match status" value="1"/>
</dbReference>
<evidence type="ECO:0000313" key="7">
    <source>
        <dbReference type="EMBL" id="AHI21495.1"/>
    </source>
</evidence>
<dbReference type="AlphaFoldDB" id="W5XXU6"/>
<evidence type="ECO:0000259" key="6">
    <source>
        <dbReference type="Pfam" id="PF00881"/>
    </source>
</evidence>
<keyword evidence="3" id="KW-0285">Flavoprotein</keyword>
<evidence type="ECO:0000256" key="4">
    <source>
        <dbReference type="ARBA" id="ARBA00022643"/>
    </source>
</evidence>
<comment type="cofactor">
    <cofactor evidence="1">
        <name>FMN</name>
        <dbReference type="ChEBI" id="CHEBI:58210"/>
    </cofactor>
</comment>
<dbReference type="PANTHER" id="PTHR43673:SF2">
    <property type="entry name" value="NITROREDUCTASE"/>
    <property type="match status" value="1"/>
</dbReference>
<evidence type="ECO:0000256" key="5">
    <source>
        <dbReference type="ARBA" id="ARBA00023002"/>
    </source>
</evidence>
<keyword evidence="5" id="KW-0560">Oxidoreductase</keyword>
<protein>
    <recommendedName>
        <fullName evidence="6">Nitroreductase domain-containing protein</fullName>
    </recommendedName>
</protein>
<dbReference type="HOGENOM" id="CLU_070764_4_2_11"/>
<dbReference type="PATRIC" id="fig|1224164.3.peg.99"/>
<dbReference type="RefSeq" id="WP_025251570.1">
    <property type="nucleotide sequence ID" value="NZ_CP004353.1"/>
</dbReference>
<evidence type="ECO:0000256" key="1">
    <source>
        <dbReference type="ARBA" id="ARBA00001917"/>
    </source>
</evidence>
<keyword evidence="8" id="KW-1185">Reference proteome</keyword>
<organism evidence="7 8">
    <name type="scientific">Corynebacterium vitaeruminis DSM 20294</name>
    <dbReference type="NCBI Taxonomy" id="1224164"/>
    <lineage>
        <taxon>Bacteria</taxon>
        <taxon>Bacillati</taxon>
        <taxon>Actinomycetota</taxon>
        <taxon>Actinomycetes</taxon>
        <taxon>Mycobacteriales</taxon>
        <taxon>Corynebacteriaceae</taxon>
        <taxon>Corynebacterium</taxon>
    </lineage>
</organism>
<evidence type="ECO:0000256" key="2">
    <source>
        <dbReference type="ARBA" id="ARBA00007118"/>
    </source>
</evidence>
<dbReference type="Proteomes" id="UP000019222">
    <property type="component" value="Chromosome"/>
</dbReference>
<feature type="domain" description="Nitroreductase" evidence="6">
    <location>
        <begin position="9"/>
        <end position="172"/>
    </location>
</feature>
<dbReference type="InterPro" id="IPR000415">
    <property type="entry name" value="Nitroreductase-like"/>
</dbReference>
<dbReference type="Pfam" id="PF00881">
    <property type="entry name" value="Nitroreductase"/>
    <property type="match status" value="1"/>
</dbReference>
<dbReference type="KEGG" id="cvt:B843_00495"/>
<keyword evidence="4" id="KW-0288">FMN</keyword>
<dbReference type="InterPro" id="IPR029479">
    <property type="entry name" value="Nitroreductase"/>
</dbReference>
<gene>
    <name evidence="7" type="ORF">B843_00495</name>
</gene>
<accession>W5XXU6</accession>
<dbReference type="GO" id="GO:0016491">
    <property type="term" value="F:oxidoreductase activity"/>
    <property type="evidence" value="ECO:0007669"/>
    <property type="project" value="UniProtKB-KW"/>
</dbReference>
<reference evidence="7 8" key="1">
    <citation type="submission" date="2013-02" db="EMBL/GenBank/DDBJ databases">
        <title>The complete genome sequence of Corynebacterium vitaeruminis DSM 20294.</title>
        <authorList>
            <person name="Ruckert C."/>
            <person name="Albersmeier A."/>
            <person name="Kalinowski J."/>
        </authorList>
    </citation>
    <scope>NUCLEOTIDE SEQUENCE [LARGE SCALE GENOMIC DNA]</scope>
    <source>
        <strain evidence="8">ATCC 10234</strain>
    </source>
</reference>
<proteinExistence type="inferred from homology"/>
<sequence length="192" mass="20704">MSLSVKEAIESRRATRKYTDQPVSDEVLDRVVGLALQAPSAFNAQRADLVVIRDQAVKDGIFAASNQKQLRDAPVVLVAVARADQPTDLEQIMGAERAGYINNFFSKADPATLRETALKDAMLVASFALVAAQSEGLATSPTTGWDESKVLEAIGLGGRNDRAVGLVIGMGYPDEFPANPGREANRRVNDRY</sequence>
<dbReference type="EMBL" id="CP004353">
    <property type="protein sequence ID" value="AHI21495.1"/>
    <property type="molecule type" value="Genomic_DNA"/>
</dbReference>
<dbReference type="SUPFAM" id="SSF55469">
    <property type="entry name" value="FMN-dependent nitroreductase-like"/>
    <property type="match status" value="1"/>
</dbReference>